<evidence type="ECO:0000256" key="2">
    <source>
        <dbReference type="PIRSR" id="PIRSR005384-1"/>
    </source>
</evidence>
<dbReference type="Gene3D" id="3.40.1400.10">
    <property type="entry name" value="Sugar-phosphate isomerase, RpiB/LacA/LacB"/>
    <property type="match status" value="1"/>
</dbReference>
<evidence type="ECO:0000313" key="3">
    <source>
        <dbReference type="EMBL" id="KAA4756188.1"/>
    </source>
</evidence>
<dbReference type="SUPFAM" id="SSF89623">
    <property type="entry name" value="Ribose/Galactose isomerase RpiB/AlsB"/>
    <property type="match status" value="1"/>
</dbReference>
<protein>
    <submittedName>
        <fullName evidence="3">RpiB/LacA/LacB family sugar-phosphate isomerase</fullName>
    </submittedName>
</protein>
<dbReference type="EMBL" id="VWEQ01000001">
    <property type="protein sequence ID" value="KAA4756188.1"/>
    <property type="molecule type" value="Genomic_DNA"/>
</dbReference>
<comment type="similarity">
    <text evidence="1">Belongs to the LacAB/RpiB family.</text>
</comment>
<dbReference type="GO" id="GO:0016861">
    <property type="term" value="F:intramolecular oxidoreductase activity, interconverting aldoses and ketoses"/>
    <property type="evidence" value="ECO:0007669"/>
    <property type="project" value="UniProtKB-ARBA"/>
</dbReference>
<reference evidence="3 4" key="1">
    <citation type="journal article" date="2019" name="Nat. Med.">
        <title>A library of human gut bacterial isolates paired with longitudinal multiomics data enables mechanistic microbiome research.</title>
        <authorList>
            <person name="Poyet M."/>
            <person name="Groussin M."/>
            <person name="Gibbons S.M."/>
            <person name="Avila-Pacheco J."/>
            <person name="Jiang X."/>
            <person name="Kearney S.M."/>
            <person name="Perrotta A.R."/>
            <person name="Berdy B."/>
            <person name="Zhao S."/>
            <person name="Lieberman T.D."/>
            <person name="Swanson P.K."/>
            <person name="Smith M."/>
            <person name="Roesemann S."/>
            <person name="Alexander J.E."/>
            <person name="Rich S.A."/>
            <person name="Livny J."/>
            <person name="Vlamakis H."/>
            <person name="Clish C."/>
            <person name="Bullock K."/>
            <person name="Deik A."/>
            <person name="Scott J."/>
            <person name="Pierce K.A."/>
            <person name="Xavier R.J."/>
            <person name="Alm E.J."/>
        </authorList>
    </citation>
    <scope>NUCLEOTIDE SEQUENCE [LARGE SCALE GENOMIC DNA]</scope>
    <source>
        <strain evidence="3 4">BIOML-A106</strain>
    </source>
</reference>
<dbReference type="InterPro" id="IPR036569">
    <property type="entry name" value="RpiB_LacA_LacB_sf"/>
</dbReference>
<dbReference type="PANTHER" id="PTHR30345:SF0">
    <property type="entry name" value="DNA DAMAGE-REPAIR_TOLERATION PROTEIN DRT102"/>
    <property type="match status" value="1"/>
</dbReference>
<dbReference type="AlphaFoldDB" id="A0A5M5Q008"/>
<dbReference type="Pfam" id="PF02502">
    <property type="entry name" value="LacAB_rpiB"/>
    <property type="match status" value="1"/>
</dbReference>
<dbReference type="NCBIfam" id="TIGR00689">
    <property type="entry name" value="rpiB_lacA_lacB"/>
    <property type="match status" value="1"/>
</dbReference>
<feature type="active site" description="Proton donor" evidence="2">
    <location>
        <position position="98"/>
    </location>
</feature>
<keyword evidence="3" id="KW-0413">Isomerase</keyword>
<sequence>MKIVLGNDRKGFDYKCRLVNHLESLGHLVINVGTDEDVPCDYPIYAAKAAHLVVSGECDYGILICASGEGMVIAANKVNGIRCGLGYNDEVARLCRLHNNANMLAFGQSFQSYEEVENSVDTFLNTDFLGIYHTIRVNMLNDIENGNM</sequence>
<organism evidence="3 4">
    <name type="scientific">Bacteroides fragilis</name>
    <dbReference type="NCBI Taxonomy" id="817"/>
    <lineage>
        <taxon>Bacteria</taxon>
        <taxon>Pseudomonadati</taxon>
        <taxon>Bacteroidota</taxon>
        <taxon>Bacteroidia</taxon>
        <taxon>Bacteroidales</taxon>
        <taxon>Bacteroidaceae</taxon>
        <taxon>Bacteroides</taxon>
    </lineage>
</organism>
<comment type="caution">
    <text evidence="3">The sequence shown here is derived from an EMBL/GenBank/DDBJ whole genome shotgun (WGS) entry which is preliminary data.</text>
</comment>
<evidence type="ECO:0000313" key="4">
    <source>
        <dbReference type="Proteomes" id="UP000479773"/>
    </source>
</evidence>
<accession>A0A5M5Q008</accession>
<dbReference type="PIRSF" id="PIRSF005384">
    <property type="entry name" value="RpiB_LacA_B"/>
    <property type="match status" value="1"/>
</dbReference>
<dbReference type="PANTHER" id="PTHR30345">
    <property type="entry name" value="RIBOSE-5-PHOSPHATE ISOMERASE B"/>
    <property type="match status" value="1"/>
</dbReference>
<evidence type="ECO:0000256" key="1">
    <source>
        <dbReference type="ARBA" id="ARBA00008754"/>
    </source>
</evidence>
<name>A0A5M5Q008_BACFG</name>
<dbReference type="InterPro" id="IPR003500">
    <property type="entry name" value="RpiB_LacA_LacB"/>
</dbReference>
<dbReference type="GO" id="GO:0005975">
    <property type="term" value="P:carbohydrate metabolic process"/>
    <property type="evidence" value="ECO:0007669"/>
    <property type="project" value="InterPro"/>
</dbReference>
<proteinExistence type="inferred from homology"/>
<feature type="active site" description="Proton acceptor" evidence="2">
    <location>
        <position position="65"/>
    </location>
</feature>
<dbReference type="Proteomes" id="UP000479773">
    <property type="component" value="Unassembled WGS sequence"/>
</dbReference>
<gene>
    <name evidence="3" type="ORF">F3B44_00080</name>
</gene>
<dbReference type="NCBIfam" id="NF004051">
    <property type="entry name" value="PRK05571.1"/>
    <property type="match status" value="1"/>
</dbReference>